<proteinExistence type="predicted"/>
<dbReference type="OrthoDB" id="10453602at2759"/>
<dbReference type="EMBL" id="SWJQ01000002">
    <property type="protein sequence ID" value="TRZ26940.1"/>
    <property type="molecule type" value="Genomic_DNA"/>
</dbReference>
<comment type="caution">
    <text evidence="1">The sequence shown here is derived from an EMBL/GenBank/DDBJ whole genome shotgun (WGS) entry which is preliminary data.</text>
</comment>
<accession>A0A8K1GWX4</accession>
<gene>
    <name evidence="1" type="ORF">HGM15179_000181</name>
</gene>
<dbReference type="Proteomes" id="UP000796761">
    <property type="component" value="Unassembled WGS sequence"/>
</dbReference>
<reference evidence="1" key="1">
    <citation type="submission" date="2019-04" db="EMBL/GenBank/DDBJ databases">
        <title>Genome assembly of Zosterops borbonicus 15179.</title>
        <authorList>
            <person name="Leroy T."/>
            <person name="Anselmetti Y."/>
            <person name="Tilak M.-K."/>
            <person name="Nabholz B."/>
        </authorList>
    </citation>
    <scope>NUCLEOTIDE SEQUENCE</scope>
    <source>
        <strain evidence="1">HGM_15179</strain>
        <tissue evidence="1">Muscle</tissue>
    </source>
</reference>
<sequence>MGAPPGTTHQLGPAPFTTFHHHSLGPAMQPVLNPAKGALVQAMGCQLFQECAMENSVKGFVEIQLDNIHSPPLIHQVGHFIIKGDLVGQAGPDPPKLILAGSDPLDVPLSVVKLKMIQSCPLSQPETHVYNHTKQRFNY</sequence>
<name>A0A8K1GWX4_9PASS</name>
<keyword evidence="2" id="KW-1185">Reference proteome</keyword>
<dbReference type="AlphaFoldDB" id="A0A8K1GWX4"/>
<organism evidence="1 2">
    <name type="scientific">Zosterops borbonicus</name>
    <dbReference type="NCBI Taxonomy" id="364589"/>
    <lineage>
        <taxon>Eukaryota</taxon>
        <taxon>Metazoa</taxon>
        <taxon>Chordata</taxon>
        <taxon>Craniata</taxon>
        <taxon>Vertebrata</taxon>
        <taxon>Euteleostomi</taxon>
        <taxon>Archelosauria</taxon>
        <taxon>Archosauria</taxon>
        <taxon>Dinosauria</taxon>
        <taxon>Saurischia</taxon>
        <taxon>Theropoda</taxon>
        <taxon>Coelurosauria</taxon>
        <taxon>Aves</taxon>
        <taxon>Neognathae</taxon>
        <taxon>Neoaves</taxon>
        <taxon>Telluraves</taxon>
        <taxon>Australaves</taxon>
        <taxon>Passeriformes</taxon>
        <taxon>Sylvioidea</taxon>
        <taxon>Zosteropidae</taxon>
        <taxon>Zosterops</taxon>
    </lineage>
</organism>
<evidence type="ECO:0000313" key="1">
    <source>
        <dbReference type="EMBL" id="TRZ26940.1"/>
    </source>
</evidence>
<protein>
    <submittedName>
        <fullName evidence="1">Uncharacterized protein</fullName>
    </submittedName>
</protein>
<evidence type="ECO:0000313" key="2">
    <source>
        <dbReference type="Proteomes" id="UP000796761"/>
    </source>
</evidence>